<dbReference type="AlphaFoldDB" id="A0A166VGP6"/>
<dbReference type="OrthoDB" id="5297549at2759"/>
<dbReference type="Proteomes" id="UP000078544">
    <property type="component" value="Unassembled WGS sequence"/>
</dbReference>
<comment type="similarity">
    <text evidence="1">Belongs to the asteroid family.</text>
</comment>
<gene>
    <name evidence="3" type="ORF">AAL_01109</name>
</gene>
<dbReference type="PANTHER" id="PTHR15665">
    <property type="entry name" value="ASTEROID PROTEIN"/>
    <property type="match status" value="1"/>
</dbReference>
<proteinExistence type="inferred from homology"/>
<evidence type="ECO:0000313" key="4">
    <source>
        <dbReference type="Proteomes" id="UP000078544"/>
    </source>
</evidence>
<dbReference type="Pfam" id="PF12813">
    <property type="entry name" value="XPG_I_2"/>
    <property type="match status" value="1"/>
</dbReference>
<keyword evidence="4" id="KW-1185">Reference proteome</keyword>
<dbReference type="STRING" id="1081109.A0A166VGP6"/>
<dbReference type="InterPro" id="IPR026832">
    <property type="entry name" value="Asteroid"/>
</dbReference>
<evidence type="ECO:0000256" key="1">
    <source>
        <dbReference type="ARBA" id="ARBA00007398"/>
    </source>
</evidence>
<feature type="domain" description="Asteroid" evidence="2">
    <location>
        <begin position="88"/>
        <end position="321"/>
    </location>
</feature>
<dbReference type="PANTHER" id="PTHR15665:SF1">
    <property type="entry name" value="PROTEIN ASTEROID HOMOLOG 1"/>
    <property type="match status" value="1"/>
</dbReference>
<name>A0A166VGP6_9HYPO</name>
<dbReference type="InterPro" id="IPR029060">
    <property type="entry name" value="PIN-like_dom_sf"/>
</dbReference>
<organism evidence="3 4">
    <name type="scientific">Moelleriella libera RCEF 2490</name>
    <dbReference type="NCBI Taxonomy" id="1081109"/>
    <lineage>
        <taxon>Eukaryota</taxon>
        <taxon>Fungi</taxon>
        <taxon>Dikarya</taxon>
        <taxon>Ascomycota</taxon>
        <taxon>Pezizomycotina</taxon>
        <taxon>Sordariomycetes</taxon>
        <taxon>Hypocreomycetidae</taxon>
        <taxon>Hypocreales</taxon>
        <taxon>Clavicipitaceae</taxon>
        <taxon>Moelleriella</taxon>
    </lineage>
</organism>
<sequence length="531" mass="60111">MQTNGATRGANDFLIVLRSESIYFDGFLPQSKLEVRVARMTRITSQLLSFYRSNPHGLPHPVSQRHDISTDIELFKLNCKNSDWPLDPCFLVPAIIDALRETEAYRAKARLVPSEADGTCAAAVRCKGGIVLSSDSDLLVHDLGCGRVAFFRDMQQDHECKIVYLAFAPQKVLNDAGLPHPGKIVHLAYERTRSPQSSFAQLLKRCARTVPQSRDYEKFRQQYTEGSDFPFSIAFQSSTLQSLDPRISEVILDFSSRERFASQHLPIRMFLPQLIEHPERKSAWDRSSFVRQVAYIMLNTCASTQHLIKAVHEFRRVQKSSQAGRLVEMITQDLAAQYINEILSCAAAIGDNPPRHNTLFWIFLAIAIDELESRRRGDASILHMLGEHIMDCRTNDDEPAIAWNMIHSTACIHGILYSFRIVRQVLSSVCSDRLHERLPNTDSLTELFSQLIPLHAYPQGIEVVRLAHDLQKLGLDQVIDVVVGKSLRDDEDEDPFHTGVHDADENHNITPVQMSPPGHTSRNMFAYLSIE</sequence>
<dbReference type="InterPro" id="IPR039436">
    <property type="entry name" value="Asteroid_dom"/>
</dbReference>
<evidence type="ECO:0000313" key="3">
    <source>
        <dbReference type="EMBL" id="OAA33644.1"/>
    </source>
</evidence>
<accession>A0A166VGP6</accession>
<dbReference type="SUPFAM" id="SSF88723">
    <property type="entry name" value="PIN domain-like"/>
    <property type="match status" value="1"/>
</dbReference>
<dbReference type="EMBL" id="AZGY01000001">
    <property type="protein sequence ID" value="OAA33644.1"/>
    <property type="molecule type" value="Genomic_DNA"/>
</dbReference>
<reference evidence="3 4" key="1">
    <citation type="journal article" date="2016" name="Genome Biol. Evol.">
        <title>Divergent and convergent evolution of fungal pathogenicity.</title>
        <authorList>
            <person name="Shang Y."/>
            <person name="Xiao G."/>
            <person name="Zheng P."/>
            <person name="Cen K."/>
            <person name="Zhan S."/>
            <person name="Wang C."/>
        </authorList>
    </citation>
    <scope>NUCLEOTIDE SEQUENCE [LARGE SCALE GENOMIC DNA]</scope>
    <source>
        <strain evidence="3 4">RCEF 2490</strain>
    </source>
</reference>
<evidence type="ECO:0000259" key="2">
    <source>
        <dbReference type="Pfam" id="PF12813"/>
    </source>
</evidence>
<protein>
    <recommendedName>
        <fullName evidence="2">Asteroid domain-containing protein</fullName>
    </recommendedName>
</protein>
<comment type="caution">
    <text evidence="3">The sequence shown here is derived from an EMBL/GenBank/DDBJ whole genome shotgun (WGS) entry which is preliminary data.</text>
</comment>